<comment type="caution">
    <text evidence="1">The sequence shown here is derived from an EMBL/GenBank/DDBJ whole genome shotgun (WGS) entry which is preliminary data.</text>
</comment>
<dbReference type="AlphaFoldDB" id="A0A510VEL6"/>
<reference evidence="1 2" key="1">
    <citation type="submission" date="2019-07" db="EMBL/GenBank/DDBJ databases">
        <title>Whole genome shotgun sequence of Cellulomonas xylanilytica NBRC 101102.</title>
        <authorList>
            <person name="Hosoyama A."/>
            <person name="Uohara A."/>
            <person name="Ohji S."/>
            <person name="Ichikawa N."/>
        </authorList>
    </citation>
    <scope>NUCLEOTIDE SEQUENCE [LARGE SCALE GENOMIC DNA]</scope>
    <source>
        <strain evidence="1 2">NBRC 101102</strain>
    </source>
</reference>
<sequence length="340" mass="35061">MRLRAGLRVLRRTDTEVQVGTDHRWAVRLPGLTRAEVALLRSVDARTDLSPVERLAAGRDVDPDRVRALVDVLVEARLTVDGPPRSLLRGPAAVDAAVWSLLRADGDGEGVVRARGERVVAVLGLGPTGLGITVGLAAAGVGTLLVEDDRPVRSADVGLCGYRWADAGSVRGHVTARLLRDVAPHVSTTSDRNPDVVVLVEDGVADPGRGPVLVAGGTVHLGVVVREADTVVGPFVVPGAGPCLRCLDLHRADADPSWPAVAAQLHAGGVADESGQVAAVCAGLGTAAVLAHLDRVPGLAPGTTFEVALPDAVPRRRTWAVHPECGCTALPASLVGAGLD</sequence>
<organism evidence="1 2">
    <name type="scientific">Cellulomonas xylanilytica</name>
    <dbReference type="NCBI Taxonomy" id="233583"/>
    <lineage>
        <taxon>Bacteria</taxon>
        <taxon>Bacillati</taxon>
        <taxon>Actinomycetota</taxon>
        <taxon>Actinomycetes</taxon>
        <taxon>Micrococcales</taxon>
        <taxon>Cellulomonadaceae</taxon>
        <taxon>Cellulomonas</taxon>
    </lineage>
</organism>
<protein>
    <recommendedName>
        <fullName evidence="3">Thiamine biosynthesis protein ThiF</fullName>
    </recommendedName>
</protein>
<dbReference type="InterPro" id="IPR035985">
    <property type="entry name" value="Ubiquitin-activating_enz"/>
</dbReference>
<dbReference type="EMBL" id="BJUB01000019">
    <property type="protein sequence ID" value="GEK23575.1"/>
    <property type="molecule type" value="Genomic_DNA"/>
</dbReference>
<evidence type="ECO:0000313" key="2">
    <source>
        <dbReference type="Proteomes" id="UP000321118"/>
    </source>
</evidence>
<dbReference type="GO" id="GO:0008641">
    <property type="term" value="F:ubiquitin-like modifier activating enzyme activity"/>
    <property type="evidence" value="ECO:0007669"/>
    <property type="project" value="InterPro"/>
</dbReference>
<dbReference type="Proteomes" id="UP000321118">
    <property type="component" value="Unassembled WGS sequence"/>
</dbReference>
<gene>
    <name evidence="1" type="ORF">CXY01_40950</name>
</gene>
<accession>A0A510VEL6</accession>
<dbReference type="Gene3D" id="3.40.50.720">
    <property type="entry name" value="NAD(P)-binding Rossmann-like Domain"/>
    <property type="match status" value="1"/>
</dbReference>
<evidence type="ECO:0008006" key="3">
    <source>
        <dbReference type="Google" id="ProtNLM"/>
    </source>
</evidence>
<evidence type="ECO:0000313" key="1">
    <source>
        <dbReference type="EMBL" id="GEK23575.1"/>
    </source>
</evidence>
<dbReference type="SUPFAM" id="SSF69572">
    <property type="entry name" value="Activating enzymes of the ubiquitin-like proteins"/>
    <property type="match status" value="1"/>
</dbReference>
<dbReference type="OrthoDB" id="4426339at2"/>
<name>A0A510VEL6_9CELL</name>
<keyword evidence="2" id="KW-1185">Reference proteome</keyword>
<dbReference type="RefSeq" id="WP_146931735.1">
    <property type="nucleotide sequence ID" value="NZ_BJUB01000019.1"/>
</dbReference>
<proteinExistence type="predicted"/>